<dbReference type="EMBL" id="JATAAI010000012">
    <property type="protein sequence ID" value="KAK1741730.1"/>
    <property type="molecule type" value="Genomic_DNA"/>
</dbReference>
<sequence length="220" mass="24158">MSEAAADSTPTPLEQLELRLAELELKIGTSVVSSSSQTQNIDVTSRLDNLLRIETSRRPPAPPTAKASDASLHTKRAALHQEFRTIDRLLSELAMSPLAGPAASVGGNANAPLLFRRQEILASSDSMKRDMEVLSRIRELTMIGSESNVVNCPIIASERYNLPSDPEAKERLERLCFRAAEVHKRSTAVSIRADRMLDSYGKVMMALSEKMVLAEEQIKG</sequence>
<evidence type="ECO:0000313" key="3">
    <source>
        <dbReference type="Proteomes" id="UP001224775"/>
    </source>
</evidence>
<dbReference type="Proteomes" id="UP001224775">
    <property type="component" value="Unassembled WGS sequence"/>
</dbReference>
<feature type="region of interest" description="Disordered" evidence="1">
    <location>
        <begin position="53"/>
        <end position="73"/>
    </location>
</feature>
<dbReference type="AlphaFoldDB" id="A0AAD8Y9Y3"/>
<evidence type="ECO:0000256" key="1">
    <source>
        <dbReference type="SAM" id="MobiDB-lite"/>
    </source>
</evidence>
<protein>
    <submittedName>
        <fullName evidence="2">Uncharacterized protein</fullName>
    </submittedName>
</protein>
<evidence type="ECO:0000313" key="2">
    <source>
        <dbReference type="EMBL" id="KAK1741730.1"/>
    </source>
</evidence>
<proteinExistence type="predicted"/>
<gene>
    <name evidence="2" type="ORF">QTG54_007303</name>
</gene>
<name>A0AAD8Y9Y3_9STRA</name>
<reference evidence="2" key="1">
    <citation type="submission" date="2023-06" db="EMBL/GenBank/DDBJ databases">
        <title>Survivors Of The Sea: Transcriptome response of Skeletonema marinoi to long-term dormancy.</title>
        <authorList>
            <person name="Pinder M.I.M."/>
            <person name="Kourtchenko O."/>
            <person name="Robertson E.K."/>
            <person name="Larsson T."/>
            <person name="Maumus F."/>
            <person name="Osuna-Cruz C.M."/>
            <person name="Vancaester E."/>
            <person name="Stenow R."/>
            <person name="Vandepoele K."/>
            <person name="Ploug H."/>
            <person name="Bruchert V."/>
            <person name="Godhe A."/>
            <person name="Topel M."/>
        </authorList>
    </citation>
    <scope>NUCLEOTIDE SEQUENCE</scope>
    <source>
        <strain evidence="2">R05AC</strain>
    </source>
</reference>
<keyword evidence="3" id="KW-1185">Reference proteome</keyword>
<accession>A0AAD8Y9Y3</accession>
<organism evidence="2 3">
    <name type="scientific">Skeletonema marinoi</name>
    <dbReference type="NCBI Taxonomy" id="267567"/>
    <lineage>
        <taxon>Eukaryota</taxon>
        <taxon>Sar</taxon>
        <taxon>Stramenopiles</taxon>
        <taxon>Ochrophyta</taxon>
        <taxon>Bacillariophyta</taxon>
        <taxon>Coscinodiscophyceae</taxon>
        <taxon>Thalassiosirophycidae</taxon>
        <taxon>Thalassiosirales</taxon>
        <taxon>Skeletonemataceae</taxon>
        <taxon>Skeletonema</taxon>
        <taxon>Skeletonema marinoi-dohrnii complex</taxon>
    </lineage>
</organism>
<comment type="caution">
    <text evidence="2">The sequence shown here is derived from an EMBL/GenBank/DDBJ whole genome shotgun (WGS) entry which is preliminary data.</text>
</comment>